<feature type="compositionally biased region" description="Polar residues" evidence="1">
    <location>
        <begin position="12"/>
        <end position="33"/>
    </location>
</feature>
<organism evidence="2 3">
    <name type="scientific">Artemisia annua</name>
    <name type="common">Sweet wormwood</name>
    <dbReference type="NCBI Taxonomy" id="35608"/>
    <lineage>
        <taxon>Eukaryota</taxon>
        <taxon>Viridiplantae</taxon>
        <taxon>Streptophyta</taxon>
        <taxon>Embryophyta</taxon>
        <taxon>Tracheophyta</taxon>
        <taxon>Spermatophyta</taxon>
        <taxon>Magnoliopsida</taxon>
        <taxon>eudicotyledons</taxon>
        <taxon>Gunneridae</taxon>
        <taxon>Pentapetalae</taxon>
        <taxon>asterids</taxon>
        <taxon>campanulids</taxon>
        <taxon>Asterales</taxon>
        <taxon>Asteraceae</taxon>
        <taxon>Asteroideae</taxon>
        <taxon>Anthemideae</taxon>
        <taxon>Artemisiinae</taxon>
        <taxon>Artemisia</taxon>
    </lineage>
</organism>
<evidence type="ECO:0000256" key="1">
    <source>
        <dbReference type="SAM" id="MobiDB-lite"/>
    </source>
</evidence>
<feature type="compositionally biased region" description="Basic and acidic residues" evidence="1">
    <location>
        <begin position="34"/>
        <end position="45"/>
    </location>
</feature>
<evidence type="ECO:0000313" key="2">
    <source>
        <dbReference type="EMBL" id="PWA39509.1"/>
    </source>
</evidence>
<dbReference type="EMBL" id="PKPP01014591">
    <property type="protein sequence ID" value="PWA39509.1"/>
    <property type="molecule type" value="Genomic_DNA"/>
</dbReference>
<feature type="region of interest" description="Disordered" evidence="1">
    <location>
        <begin position="1"/>
        <end position="50"/>
    </location>
</feature>
<name>A0A2U1KRX7_ARTAN</name>
<gene>
    <name evidence="2" type="ORF">CTI12_AA571480</name>
</gene>
<keyword evidence="3" id="KW-1185">Reference proteome</keyword>
<sequence>MVTTEEMRLKSKTQALSTNVTSSSPTVLLTEGNTTRRKETRDTRPNKTRVKPQLVLAQLLPNINAQVAPGFGPQGPAGIHTSQVMPSWAPLLKVQVVCLLHNLLMLLHSLVQVRDTDFVASCF</sequence>
<accession>A0A2U1KRX7</accession>
<protein>
    <submittedName>
        <fullName evidence="2">Uncharacterized protein</fullName>
    </submittedName>
</protein>
<dbReference type="AlphaFoldDB" id="A0A2U1KRX7"/>
<comment type="caution">
    <text evidence="2">The sequence shown here is derived from an EMBL/GenBank/DDBJ whole genome shotgun (WGS) entry which is preliminary data.</text>
</comment>
<reference evidence="2 3" key="1">
    <citation type="journal article" date="2018" name="Mol. Plant">
        <title>The genome of Artemisia annua provides insight into the evolution of Asteraceae family and artemisinin biosynthesis.</title>
        <authorList>
            <person name="Shen Q."/>
            <person name="Zhang L."/>
            <person name="Liao Z."/>
            <person name="Wang S."/>
            <person name="Yan T."/>
            <person name="Shi P."/>
            <person name="Liu M."/>
            <person name="Fu X."/>
            <person name="Pan Q."/>
            <person name="Wang Y."/>
            <person name="Lv Z."/>
            <person name="Lu X."/>
            <person name="Zhang F."/>
            <person name="Jiang W."/>
            <person name="Ma Y."/>
            <person name="Chen M."/>
            <person name="Hao X."/>
            <person name="Li L."/>
            <person name="Tang Y."/>
            <person name="Lv G."/>
            <person name="Zhou Y."/>
            <person name="Sun X."/>
            <person name="Brodelius P.E."/>
            <person name="Rose J.K.C."/>
            <person name="Tang K."/>
        </authorList>
    </citation>
    <scope>NUCLEOTIDE SEQUENCE [LARGE SCALE GENOMIC DNA]</scope>
    <source>
        <strain evidence="3">cv. Huhao1</strain>
        <tissue evidence="2">Leaf</tissue>
    </source>
</reference>
<proteinExistence type="predicted"/>
<evidence type="ECO:0000313" key="3">
    <source>
        <dbReference type="Proteomes" id="UP000245207"/>
    </source>
</evidence>
<dbReference type="Proteomes" id="UP000245207">
    <property type="component" value="Unassembled WGS sequence"/>
</dbReference>